<dbReference type="Proteomes" id="UP000010798">
    <property type="component" value="Chromosome"/>
</dbReference>
<dbReference type="EMBL" id="CP003364">
    <property type="protein sequence ID" value="AGA30555.1"/>
    <property type="molecule type" value="Genomic_DNA"/>
</dbReference>
<keyword evidence="2" id="KW-1185">Reference proteome</keyword>
<evidence type="ECO:0000313" key="2">
    <source>
        <dbReference type="Proteomes" id="UP000010798"/>
    </source>
</evidence>
<sequence>MYRRHRNDEHLEALVEEALRFTGFHLENDLSGSEYWSKAPLARRVAVLLFLVDRGVAVRAVSQGRRVFELIETAEAWVANQEELTPYRVATLELIAALRREQSRRSRPSFS</sequence>
<gene>
    <name evidence="1" type="ordered locus">Sinac_6479</name>
</gene>
<protein>
    <submittedName>
        <fullName evidence="1">Uncharacterized protein</fullName>
    </submittedName>
</protein>
<name>L0DP09_SINAD</name>
<organism evidence="1 2">
    <name type="scientific">Singulisphaera acidiphila (strain ATCC BAA-1392 / DSM 18658 / VKM B-2454 / MOB10)</name>
    <dbReference type="NCBI Taxonomy" id="886293"/>
    <lineage>
        <taxon>Bacteria</taxon>
        <taxon>Pseudomonadati</taxon>
        <taxon>Planctomycetota</taxon>
        <taxon>Planctomycetia</taxon>
        <taxon>Isosphaerales</taxon>
        <taxon>Isosphaeraceae</taxon>
        <taxon>Singulisphaera</taxon>
    </lineage>
</organism>
<reference evidence="1 2" key="1">
    <citation type="submission" date="2012-02" db="EMBL/GenBank/DDBJ databases">
        <title>Complete sequence of chromosome of Singulisphaera acidiphila DSM 18658.</title>
        <authorList>
            <consortium name="US DOE Joint Genome Institute (JGI-PGF)"/>
            <person name="Lucas S."/>
            <person name="Copeland A."/>
            <person name="Lapidus A."/>
            <person name="Glavina del Rio T."/>
            <person name="Dalin E."/>
            <person name="Tice H."/>
            <person name="Bruce D."/>
            <person name="Goodwin L."/>
            <person name="Pitluck S."/>
            <person name="Peters L."/>
            <person name="Ovchinnikova G."/>
            <person name="Chertkov O."/>
            <person name="Kyrpides N."/>
            <person name="Mavromatis K."/>
            <person name="Ivanova N."/>
            <person name="Brettin T."/>
            <person name="Detter J.C."/>
            <person name="Han C."/>
            <person name="Larimer F."/>
            <person name="Land M."/>
            <person name="Hauser L."/>
            <person name="Markowitz V."/>
            <person name="Cheng J.-F."/>
            <person name="Hugenholtz P."/>
            <person name="Woyke T."/>
            <person name="Wu D."/>
            <person name="Tindall B."/>
            <person name="Pomrenke H."/>
            <person name="Brambilla E."/>
            <person name="Klenk H.-P."/>
            <person name="Eisen J.A."/>
        </authorList>
    </citation>
    <scope>NUCLEOTIDE SEQUENCE [LARGE SCALE GENOMIC DNA]</scope>
    <source>
        <strain evidence="2">ATCC BAA-1392 / DSM 18658 / VKM B-2454 / MOB10</strain>
    </source>
</reference>
<dbReference type="KEGG" id="saci:Sinac_6479"/>
<dbReference type="HOGENOM" id="CLU_2156674_0_0_0"/>
<dbReference type="eggNOG" id="ENOG502ZE21">
    <property type="taxonomic scope" value="Bacteria"/>
</dbReference>
<proteinExistence type="predicted"/>
<dbReference type="AlphaFoldDB" id="L0DP09"/>
<accession>L0DP09</accession>
<dbReference type="OrthoDB" id="287104at2"/>
<evidence type="ECO:0000313" key="1">
    <source>
        <dbReference type="EMBL" id="AGA30555.1"/>
    </source>
</evidence>